<keyword evidence="1" id="KW-1133">Transmembrane helix</keyword>
<keyword evidence="1" id="KW-0472">Membrane</keyword>
<name>A0A1V0SH86_9VIRU</name>
<dbReference type="EMBL" id="KY684106">
    <property type="protein sequence ID" value="ARF11090.1"/>
    <property type="molecule type" value="Genomic_DNA"/>
</dbReference>
<feature type="transmembrane region" description="Helical" evidence="1">
    <location>
        <begin position="44"/>
        <end position="65"/>
    </location>
</feature>
<protein>
    <submittedName>
        <fullName evidence="2">Uncharacterized protein</fullName>
    </submittedName>
</protein>
<feature type="transmembrane region" description="Helical" evidence="1">
    <location>
        <begin position="77"/>
        <end position="101"/>
    </location>
</feature>
<keyword evidence="1" id="KW-0812">Transmembrane</keyword>
<evidence type="ECO:0000313" key="2">
    <source>
        <dbReference type="EMBL" id="ARF11090.1"/>
    </source>
</evidence>
<gene>
    <name evidence="2" type="ORF">Hokovirus_4_64</name>
</gene>
<feature type="transmembrane region" description="Helical" evidence="1">
    <location>
        <begin position="121"/>
        <end position="144"/>
    </location>
</feature>
<accession>A0A1V0SH86</accession>
<reference evidence="2" key="1">
    <citation type="journal article" date="2017" name="Science">
        <title>Giant viruses with an expanded complement of translation system components.</title>
        <authorList>
            <person name="Schulz F."/>
            <person name="Yutin N."/>
            <person name="Ivanova N.N."/>
            <person name="Ortega D.R."/>
            <person name="Lee T.K."/>
            <person name="Vierheilig J."/>
            <person name="Daims H."/>
            <person name="Horn M."/>
            <person name="Wagner M."/>
            <person name="Jensen G.J."/>
            <person name="Kyrpides N.C."/>
            <person name="Koonin E.V."/>
            <person name="Woyke T."/>
        </authorList>
    </citation>
    <scope>NUCLEOTIDE SEQUENCE</scope>
    <source>
        <strain evidence="2">HKV1</strain>
    </source>
</reference>
<feature type="transmembrane region" description="Helical" evidence="1">
    <location>
        <begin position="12"/>
        <end position="32"/>
    </location>
</feature>
<organism evidence="2">
    <name type="scientific">Hokovirus HKV1</name>
    <dbReference type="NCBI Taxonomy" id="1977638"/>
    <lineage>
        <taxon>Viruses</taxon>
        <taxon>Varidnaviria</taxon>
        <taxon>Bamfordvirae</taxon>
        <taxon>Nucleocytoviricota</taxon>
        <taxon>Megaviricetes</taxon>
        <taxon>Imitervirales</taxon>
        <taxon>Mimiviridae</taxon>
        <taxon>Klosneuvirinae</taxon>
        <taxon>Hokovirus</taxon>
    </lineage>
</organism>
<evidence type="ECO:0000256" key="1">
    <source>
        <dbReference type="SAM" id="Phobius"/>
    </source>
</evidence>
<proteinExistence type="predicted"/>
<sequence length="145" mass="16146">MDSYIYYANVQTGASIIASLTFLILSSILLNLKYSAANTWFNNSIFLGIPSFVGFYILLLCTNALGSTTPTLGITIIWYISLLLANLQFTTFITGLIIHRYNPNLETLSINTENKIIKKSLILWIGITCLTQLLIIGIVICIYLV</sequence>